<evidence type="ECO:0000313" key="3">
    <source>
        <dbReference type="EMBL" id="KAH8023658.1"/>
    </source>
</evidence>
<name>A0A9J6DP96_RHIMP</name>
<comment type="caution">
    <text evidence="3">The sequence shown here is derived from an EMBL/GenBank/DDBJ whole genome shotgun (WGS) entry which is preliminary data.</text>
</comment>
<feature type="domain" description="NOG C-terminal" evidence="2">
    <location>
        <begin position="8"/>
        <end position="58"/>
    </location>
</feature>
<reference evidence="3" key="1">
    <citation type="journal article" date="2020" name="Cell">
        <title>Large-Scale Comparative Analyses of Tick Genomes Elucidate Their Genetic Diversity and Vector Capacities.</title>
        <authorList>
            <consortium name="Tick Genome and Microbiome Consortium (TIGMIC)"/>
            <person name="Jia N."/>
            <person name="Wang J."/>
            <person name="Shi W."/>
            <person name="Du L."/>
            <person name="Sun Y."/>
            <person name="Zhan W."/>
            <person name="Jiang J.F."/>
            <person name="Wang Q."/>
            <person name="Zhang B."/>
            <person name="Ji P."/>
            <person name="Bell-Sakyi L."/>
            <person name="Cui X.M."/>
            <person name="Yuan T.T."/>
            <person name="Jiang B.G."/>
            <person name="Yang W.F."/>
            <person name="Lam T.T."/>
            <person name="Chang Q.C."/>
            <person name="Ding S.J."/>
            <person name="Wang X.J."/>
            <person name="Zhu J.G."/>
            <person name="Ruan X.D."/>
            <person name="Zhao L."/>
            <person name="Wei J.T."/>
            <person name="Ye R.Z."/>
            <person name="Que T.C."/>
            <person name="Du C.H."/>
            <person name="Zhou Y.H."/>
            <person name="Cheng J.X."/>
            <person name="Dai P.F."/>
            <person name="Guo W.B."/>
            <person name="Han X.H."/>
            <person name="Huang E.J."/>
            <person name="Li L.F."/>
            <person name="Wei W."/>
            <person name="Gao Y.C."/>
            <person name="Liu J.Z."/>
            <person name="Shao H.Z."/>
            <person name="Wang X."/>
            <person name="Wang C.C."/>
            <person name="Yang T.C."/>
            <person name="Huo Q.B."/>
            <person name="Li W."/>
            <person name="Chen H.Y."/>
            <person name="Chen S.E."/>
            <person name="Zhou L.G."/>
            <person name="Ni X.B."/>
            <person name="Tian J.H."/>
            <person name="Sheng Y."/>
            <person name="Liu T."/>
            <person name="Pan Y.S."/>
            <person name="Xia L.Y."/>
            <person name="Li J."/>
            <person name="Zhao F."/>
            <person name="Cao W.C."/>
        </authorList>
    </citation>
    <scope>NUCLEOTIDE SEQUENCE</scope>
    <source>
        <strain evidence="3">Rmic-2018</strain>
    </source>
</reference>
<evidence type="ECO:0000259" key="2">
    <source>
        <dbReference type="Pfam" id="PF08155"/>
    </source>
</evidence>
<dbReference type="InterPro" id="IPR012973">
    <property type="entry name" value="NOG_C"/>
</dbReference>
<feature type="compositionally biased region" description="Basic residues" evidence="1">
    <location>
        <begin position="196"/>
        <end position="207"/>
    </location>
</feature>
<evidence type="ECO:0000313" key="4">
    <source>
        <dbReference type="Proteomes" id="UP000821866"/>
    </source>
</evidence>
<proteinExistence type="predicted"/>
<sequence>MEADGAKKKLERDIEAELGDDYILDLKKKYDLPEDEKYDVIPEIWEGHNIADYIDPEIFEKLKQLEAEEELREQAGFYDFPESEEDEEMKEIRSLARQIRKKKAILAINSKIDNTTKPKVSRPIMKKRERSVSRLRSEMSDLGVELDKGKTHFKRAASEVRTPRPLKRKREDSEGRVRSSSRTPRDQSGIRDAKMRTKVKKLNKKAQRTMNRQARKGEGDRTIPSLRPKHLLAGRRGVGKADRR</sequence>
<accession>A0A9J6DP96</accession>
<reference evidence="3" key="2">
    <citation type="submission" date="2021-09" db="EMBL/GenBank/DDBJ databases">
        <authorList>
            <person name="Jia N."/>
            <person name="Wang J."/>
            <person name="Shi W."/>
            <person name="Du L."/>
            <person name="Sun Y."/>
            <person name="Zhan W."/>
            <person name="Jiang J."/>
            <person name="Wang Q."/>
            <person name="Zhang B."/>
            <person name="Ji P."/>
            <person name="Sakyi L.B."/>
            <person name="Cui X."/>
            <person name="Yuan T."/>
            <person name="Jiang B."/>
            <person name="Yang W."/>
            <person name="Lam T.T.-Y."/>
            <person name="Chang Q."/>
            <person name="Ding S."/>
            <person name="Wang X."/>
            <person name="Zhu J."/>
            <person name="Ruan X."/>
            <person name="Zhao L."/>
            <person name="Wei J."/>
            <person name="Que T."/>
            <person name="Du C."/>
            <person name="Cheng J."/>
            <person name="Dai P."/>
            <person name="Han X."/>
            <person name="Huang E."/>
            <person name="Gao Y."/>
            <person name="Liu J."/>
            <person name="Shao H."/>
            <person name="Ye R."/>
            <person name="Li L."/>
            <person name="Wei W."/>
            <person name="Wang X."/>
            <person name="Wang C."/>
            <person name="Huo Q."/>
            <person name="Li W."/>
            <person name="Guo W."/>
            <person name="Chen H."/>
            <person name="Chen S."/>
            <person name="Zhou L."/>
            <person name="Zhou L."/>
            <person name="Ni X."/>
            <person name="Tian J."/>
            <person name="Zhou Y."/>
            <person name="Sheng Y."/>
            <person name="Liu T."/>
            <person name="Pan Y."/>
            <person name="Xia L."/>
            <person name="Li J."/>
            <person name="Zhao F."/>
            <person name="Cao W."/>
        </authorList>
    </citation>
    <scope>NUCLEOTIDE SEQUENCE</scope>
    <source>
        <strain evidence="3">Rmic-2018</strain>
        <tissue evidence="3">Larvae</tissue>
    </source>
</reference>
<dbReference type="EMBL" id="JABSTU010000008">
    <property type="protein sequence ID" value="KAH8023658.1"/>
    <property type="molecule type" value="Genomic_DNA"/>
</dbReference>
<feature type="compositionally biased region" description="Basic and acidic residues" evidence="1">
    <location>
        <begin position="130"/>
        <end position="162"/>
    </location>
</feature>
<dbReference type="Pfam" id="PF08155">
    <property type="entry name" value="NOGCT"/>
    <property type="match status" value="1"/>
</dbReference>
<evidence type="ECO:0000256" key="1">
    <source>
        <dbReference type="SAM" id="MobiDB-lite"/>
    </source>
</evidence>
<keyword evidence="4" id="KW-1185">Reference proteome</keyword>
<feature type="region of interest" description="Disordered" evidence="1">
    <location>
        <begin position="114"/>
        <end position="244"/>
    </location>
</feature>
<protein>
    <recommendedName>
        <fullName evidence="2">NOG C-terminal domain-containing protein</fullName>
    </recommendedName>
</protein>
<dbReference type="AlphaFoldDB" id="A0A9J6DP96"/>
<dbReference type="VEuPathDB" id="VectorBase:LOC119172193"/>
<gene>
    <name evidence="3" type="ORF">HPB51_015154</name>
</gene>
<dbReference type="Proteomes" id="UP000821866">
    <property type="component" value="Chromosome 6"/>
</dbReference>
<organism evidence="3 4">
    <name type="scientific">Rhipicephalus microplus</name>
    <name type="common">Cattle tick</name>
    <name type="synonym">Boophilus microplus</name>
    <dbReference type="NCBI Taxonomy" id="6941"/>
    <lineage>
        <taxon>Eukaryota</taxon>
        <taxon>Metazoa</taxon>
        <taxon>Ecdysozoa</taxon>
        <taxon>Arthropoda</taxon>
        <taxon>Chelicerata</taxon>
        <taxon>Arachnida</taxon>
        <taxon>Acari</taxon>
        <taxon>Parasitiformes</taxon>
        <taxon>Ixodida</taxon>
        <taxon>Ixodoidea</taxon>
        <taxon>Ixodidae</taxon>
        <taxon>Rhipicephalinae</taxon>
        <taxon>Rhipicephalus</taxon>
        <taxon>Boophilus</taxon>
    </lineage>
</organism>
<feature type="compositionally biased region" description="Basic and acidic residues" evidence="1">
    <location>
        <begin position="169"/>
        <end position="195"/>
    </location>
</feature>